<proteinExistence type="predicted"/>
<evidence type="ECO:0008006" key="3">
    <source>
        <dbReference type="Google" id="ProtNLM"/>
    </source>
</evidence>
<keyword evidence="2" id="KW-1185">Reference proteome</keyword>
<dbReference type="RefSeq" id="WP_395811786.1">
    <property type="nucleotide sequence ID" value="NZ_CP043494.1"/>
</dbReference>
<gene>
    <name evidence="1" type="ORF">F0U60_50870</name>
</gene>
<evidence type="ECO:0000313" key="2">
    <source>
        <dbReference type="Proteomes" id="UP001611383"/>
    </source>
</evidence>
<reference evidence="1 2" key="1">
    <citation type="submission" date="2019-08" db="EMBL/GenBank/DDBJ databases">
        <title>Archangium and Cystobacter genomes.</title>
        <authorList>
            <person name="Chen I.-C.K."/>
            <person name="Wielgoss S."/>
        </authorList>
    </citation>
    <scope>NUCLEOTIDE SEQUENCE [LARGE SCALE GENOMIC DNA]</scope>
    <source>
        <strain evidence="1 2">Cbm 6</strain>
    </source>
</reference>
<evidence type="ECO:0000313" key="1">
    <source>
        <dbReference type="EMBL" id="WNG51523.1"/>
    </source>
</evidence>
<protein>
    <recommendedName>
        <fullName evidence="3">Lipoprotein</fullName>
    </recommendedName>
</protein>
<accession>A0ABY9X7Z9</accession>
<dbReference type="EMBL" id="CP043494">
    <property type="protein sequence ID" value="WNG51523.1"/>
    <property type="molecule type" value="Genomic_DNA"/>
</dbReference>
<organism evidence="1 2">
    <name type="scientific">Archangium minus</name>
    <dbReference type="NCBI Taxonomy" id="83450"/>
    <lineage>
        <taxon>Bacteria</taxon>
        <taxon>Pseudomonadati</taxon>
        <taxon>Myxococcota</taxon>
        <taxon>Myxococcia</taxon>
        <taxon>Myxococcales</taxon>
        <taxon>Cystobacterineae</taxon>
        <taxon>Archangiaceae</taxon>
        <taxon>Archangium</taxon>
    </lineage>
</organism>
<sequence length="149" mass="15641">MNRITIAVLMLSTAVGCGTSRSATGGRAEREGNGTVTGIISLADEVGPKTGDYCEGLTVKVAYADAPEDVLGSRMVKVSRGRCSYQVTGLPSDGPELQLTVAPSPAWKCANAGTPTLKPEQQTLKLKDYQAETRDFRVTCETSAAEAAQ</sequence>
<name>A0ABY9X7Z9_9BACT</name>
<dbReference type="Proteomes" id="UP001611383">
    <property type="component" value="Chromosome"/>
</dbReference>
<dbReference type="PROSITE" id="PS51257">
    <property type="entry name" value="PROKAR_LIPOPROTEIN"/>
    <property type="match status" value="1"/>
</dbReference>